<organism evidence="1">
    <name type="scientific">Proteus penneri</name>
    <dbReference type="NCBI Taxonomy" id="102862"/>
    <lineage>
        <taxon>Bacteria</taxon>
        <taxon>Pseudomonadati</taxon>
        <taxon>Pseudomonadota</taxon>
        <taxon>Gammaproteobacteria</taxon>
        <taxon>Enterobacterales</taxon>
        <taxon>Morganellaceae</taxon>
        <taxon>Proteus</taxon>
    </lineage>
</organism>
<protein>
    <submittedName>
        <fullName evidence="1">Gt2</fullName>
    </submittedName>
</protein>
<evidence type="ECO:0000313" key="1">
    <source>
        <dbReference type="EMBL" id="AXY99960.1"/>
    </source>
</evidence>
<dbReference type="EMBL" id="KY710727">
    <property type="protein sequence ID" value="AXY99960.1"/>
    <property type="molecule type" value="Genomic_DNA"/>
</dbReference>
<sequence length="290" mass="34360">MKIKEKIKNLVLRKVFKKGFIFNLFYFYRHNYLPKINKPRTFNEKINFRKRYSKNPLFSSCSDKIKVKDYVSKIIGNDYIIPTINTCTKISKEEIINYFEMYGPIVIKTNHDSGGVFIIDNLDVNLDNIVTDIMERLKFKHGSILNEKWYADIEPKILIEKKLIGDTSDYKFHVFKKKDGNYNIVLQIDLDRDGNHTRTLYDEHFNWLPFSIEKPCIYNRLKKPKNFDLMLEIAKQLATPFSYVRVDLYNIDGNIYFGELTFSHGSGNEVFSTKGHDMWMGKLWELDPKN</sequence>
<dbReference type="Pfam" id="PF14305">
    <property type="entry name" value="ATPgrasp_TupA"/>
    <property type="match status" value="1"/>
</dbReference>
<proteinExistence type="predicted"/>
<dbReference type="InterPro" id="IPR029465">
    <property type="entry name" value="ATPgrasp_TupA"/>
</dbReference>
<reference evidence="1" key="1">
    <citation type="journal article" date="2017" name="PLoS ONE">
        <title>Genetic diversity of the O antigens of Proteus species and the development of a suspension array for molecular serotyping.</title>
        <authorList>
            <person name="Yu X."/>
            <person name="Torzewska A."/>
            <person name="Zhang X."/>
            <person name="Yin Z."/>
            <person name="Drzewiecka D."/>
            <person name="Cao H."/>
            <person name="Liu B."/>
            <person name="Knirel Y.A."/>
            <person name="Rozalski A."/>
            <person name="Wang L."/>
        </authorList>
    </citation>
    <scope>NUCLEOTIDE SEQUENCE</scope>
    <source>
        <strain evidence="1">G2655</strain>
    </source>
</reference>
<name>A0A385JNL3_9GAMM</name>
<dbReference type="AlphaFoldDB" id="A0A385JNL3"/>
<accession>A0A385JNL3</accession>